<keyword evidence="4" id="KW-0449">Lipoprotein</keyword>
<feature type="region of interest" description="Disordered" evidence="1">
    <location>
        <begin position="197"/>
        <end position="234"/>
    </location>
</feature>
<dbReference type="RefSeq" id="WP_096356463.1">
    <property type="nucleotide sequence ID" value="NZ_AP014946.1"/>
</dbReference>
<proteinExistence type="predicted"/>
<sequence>MATQGNQRLQQDFAADQASGNKDPLAELARLIGQNNGYTNVRQASQPAAQQAAPEPAAYAPPPAQTRYQQPTHDLRGSYDAGAQSSAVQKSVAPRYATPVAATPVAAAPATAQAQPVQPQQYADQHYADEHYAEQHYDPAYDTGYDQEYIPEEPKKKRGLQLVAAAVGLCVIGAAGAYAYRSMGPTISGPPPVIKASDQPNKVAGTPQQREPVSTTTYNRAGNGNQPERMMTREETPMDIKAGTQAAPRTVGSIPAAPAAQSTGMTPPPPAAEPKKVKTERILPNGPVTGPSTGPRSDTTKPAPVRTASIAPVVAATPPSSAAVAAPSPTGGHVVQISSQKSEGDAKSSYKSLQAKYPSVLAGKSPLIRKADLGEKGTVYRVQLGPFASATQATELCTNLKAAGGQCIVQKN</sequence>
<dbReference type="OrthoDB" id="7338235at2"/>
<feature type="compositionally biased region" description="Polar residues" evidence="1">
    <location>
        <begin position="33"/>
        <end position="42"/>
    </location>
</feature>
<dbReference type="Gene3D" id="3.30.70.1070">
    <property type="entry name" value="Sporulation related repeat"/>
    <property type="match status" value="1"/>
</dbReference>
<dbReference type="KEGG" id="vgo:GJW-30_1_02881"/>
<gene>
    <name evidence="4" type="ORF">GJW-30_1_02881</name>
</gene>
<dbReference type="Pfam" id="PF05036">
    <property type="entry name" value="SPOR"/>
    <property type="match status" value="1"/>
</dbReference>
<feature type="compositionally biased region" description="Polar residues" evidence="1">
    <location>
        <begin position="1"/>
        <end position="10"/>
    </location>
</feature>
<dbReference type="AlphaFoldDB" id="A0A0S3PWR1"/>
<organism evidence="4 5">
    <name type="scientific">Variibacter gotjawalensis</name>
    <dbReference type="NCBI Taxonomy" id="1333996"/>
    <lineage>
        <taxon>Bacteria</taxon>
        <taxon>Pseudomonadati</taxon>
        <taxon>Pseudomonadota</taxon>
        <taxon>Alphaproteobacteria</taxon>
        <taxon>Hyphomicrobiales</taxon>
        <taxon>Nitrobacteraceae</taxon>
        <taxon>Variibacter</taxon>
    </lineage>
</organism>
<dbReference type="InterPro" id="IPR007730">
    <property type="entry name" value="SPOR-like_dom"/>
</dbReference>
<feature type="compositionally biased region" description="Low complexity" evidence="1">
    <location>
        <begin position="307"/>
        <end position="330"/>
    </location>
</feature>
<dbReference type="SUPFAM" id="SSF110997">
    <property type="entry name" value="Sporulation related repeat"/>
    <property type="match status" value="1"/>
</dbReference>
<evidence type="ECO:0000256" key="2">
    <source>
        <dbReference type="SAM" id="Phobius"/>
    </source>
</evidence>
<dbReference type="GO" id="GO:0042834">
    <property type="term" value="F:peptidoglycan binding"/>
    <property type="evidence" value="ECO:0007669"/>
    <property type="project" value="InterPro"/>
</dbReference>
<name>A0A0S3PWR1_9BRAD</name>
<protein>
    <submittedName>
        <fullName evidence="4">Rare lipoprotein A</fullName>
    </submittedName>
</protein>
<feature type="compositionally biased region" description="Polar residues" evidence="1">
    <location>
        <begin position="206"/>
        <end position="226"/>
    </location>
</feature>
<feature type="transmembrane region" description="Helical" evidence="2">
    <location>
        <begin position="162"/>
        <end position="180"/>
    </location>
</feature>
<evidence type="ECO:0000259" key="3">
    <source>
        <dbReference type="PROSITE" id="PS51724"/>
    </source>
</evidence>
<dbReference type="PROSITE" id="PS51724">
    <property type="entry name" value="SPOR"/>
    <property type="match status" value="1"/>
</dbReference>
<accession>A0A0S3PWR1</accession>
<dbReference type="InterPro" id="IPR036680">
    <property type="entry name" value="SPOR-like_sf"/>
</dbReference>
<feature type="compositionally biased region" description="Low complexity" evidence="1">
    <location>
        <begin position="43"/>
        <end position="58"/>
    </location>
</feature>
<dbReference type="Proteomes" id="UP000236884">
    <property type="component" value="Chromosome"/>
</dbReference>
<keyword evidence="2" id="KW-0472">Membrane</keyword>
<keyword evidence="2" id="KW-1133">Transmembrane helix</keyword>
<keyword evidence="5" id="KW-1185">Reference proteome</keyword>
<evidence type="ECO:0000313" key="5">
    <source>
        <dbReference type="Proteomes" id="UP000236884"/>
    </source>
</evidence>
<feature type="region of interest" description="Disordered" evidence="1">
    <location>
        <begin position="247"/>
        <end position="350"/>
    </location>
</feature>
<reference evidence="4 5" key="1">
    <citation type="submission" date="2015-08" db="EMBL/GenBank/DDBJ databases">
        <title>Investigation of the bacterial diversity of lava forest soil.</title>
        <authorList>
            <person name="Lee J.S."/>
        </authorList>
    </citation>
    <scope>NUCLEOTIDE SEQUENCE [LARGE SCALE GENOMIC DNA]</scope>
    <source>
        <strain evidence="4 5">GJW-30</strain>
    </source>
</reference>
<evidence type="ECO:0000313" key="4">
    <source>
        <dbReference type="EMBL" id="BAT60345.1"/>
    </source>
</evidence>
<keyword evidence="2" id="KW-0812">Transmembrane</keyword>
<evidence type="ECO:0000256" key="1">
    <source>
        <dbReference type="SAM" id="MobiDB-lite"/>
    </source>
</evidence>
<dbReference type="EMBL" id="AP014946">
    <property type="protein sequence ID" value="BAT60345.1"/>
    <property type="molecule type" value="Genomic_DNA"/>
</dbReference>
<feature type="region of interest" description="Disordered" evidence="1">
    <location>
        <begin position="1"/>
        <end position="83"/>
    </location>
</feature>
<feature type="domain" description="SPOR" evidence="3">
    <location>
        <begin position="327"/>
        <end position="412"/>
    </location>
</feature>